<evidence type="ECO:0000256" key="1">
    <source>
        <dbReference type="SAM" id="Phobius"/>
    </source>
</evidence>
<feature type="transmembrane region" description="Helical" evidence="1">
    <location>
        <begin position="73"/>
        <end position="95"/>
    </location>
</feature>
<sequence>METTTSLASPRRPGPIRLLPVLALLVLSPIAAESLVGYDDTTGNPLALLAGLFIFIPLYGAPALLLREAARRFGIGWGGVLAIAAALGVVQAGVIDQSMFSTDYRGIDYWQDLVGPTWIPAFGLAASSALTFVIGHMIMSFAAPIALVEGLAPRLADRPWLRPFGLVVTVLLYAAGAWAVLDWHYRTESDHASAGQLAGAGAMAAALVVLAFLFGRRKAERVERRVPPLWVLIVASAAAVFSFGLYETWTGVAITAAVLCAMGVGAAHFARSAAWGPRQVTAIAVGALLSQALTGFLATPIGDVAPFAKYAHNTAATLLVAALGWRALRRAR</sequence>
<keyword evidence="1" id="KW-0812">Transmembrane</keyword>
<dbReference type="AlphaFoldDB" id="A0A9X3SS79"/>
<dbReference type="Proteomes" id="UP001146067">
    <property type="component" value="Unassembled WGS sequence"/>
</dbReference>
<accession>A0A9X3SS79</accession>
<keyword evidence="1" id="KW-0472">Membrane</keyword>
<feature type="transmembrane region" description="Helical" evidence="1">
    <location>
        <begin position="226"/>
        <end position="246"/>
    </location>
</feature>
<dbReference type="EMBL" id="JAPZVP010000003">
    <property type="protein sequence ID" value="MDA1359053.1"/>
    <property type="molecule type" value="Genomic_DNA"/>
</dbReference>
<keyword evidence="1" id="KW-1133">Transmembrane helix</keyword>
<feature type="transmembrane region" description="Helical" evidence="1">
    <location>
        <begin position="282"/>
        <end position="301"/>
    </location>
</feature>
<organism evidence="2 3">
    <name type="scientific">Glycomyces luteolus</name>
    <dbReference type="NCBI Taxonomy" id="2670330"/>
    <lineage>
        <taxon>Bacteria</taxon>
        <taxon>Bacillati</taxon>
        <taxon>Actinomycetota</taxon>
        <taxon>Actinomycetes</taxon>
        <taxon>Glycomycetales</taxon>
        <taxon>Glycomycetaceae</taxon>
        <taxon>Glycomyces</taxon>
    </lineage>
</organism>
<feature type="transmembrane region" description="Helical" evidence="1">
    <location>
        <begin position="307"/>
        <end position="328"/>
    </location>
</feature>
<feature type="transmembrane region" description="Helical" evidence="1">
    <location>
        <begin position="252"/>
        <end position="270"/>
    </location>
</feature>
<gene>
    <name evidence="2" type="ORF">O1R50_05430</name>
</gene>
<feature type="transmembrane region" description="Helical" evidence="1">
    <location>
        <begin position="160"/>
        <end position="181"/>
    </location>
</feature>
<evidence type="ECO:0000313" key="2">
    <source>
        <dbReference type="EMBL" id="MDA1359053.1"/>
    </source>
</evidence>
<keyword evidence="3" id="KW-1185">Reference proteome</keyword>
<proteinExistence type="predicted"/>
<dbReference type="RefSeq" id="WP_270108883.1">
    <property type="nucleotide sequence ID" value="NZ_JAPZVP010000003.1"/>
</dbReference>
<feature type="transmembrane region" description="Helical" evidence="1">
    <location>
        <begin position="193"/>
        <end position="214"/>
    </location>
</feature>
<name>A0A9X3SS79_9ACTN</name>
<feature type="transmembrane region" description="Helical" evidence="1">
    <location>
        <begin position="48"/>
        <end position="66"/>
    </location>
</feature>
<protein>
    <submittedName>
        <fullName evidence="2">Uncharacterized protein</fullName>
    </submittedName>
</protein>
<feature type="transmembrane region" description="Helical" evidence="1">
    <location>
        <begin position="118"/>
        <end position="148"/>
    </location>
</feature>
<evidence type="ECO:0000313" key="3">
    <source>
        <dbReference type="Proteomes" id="UP001146067"/>
    </source>
</evidence>
<reference evidence="2" key="1">
    <citation type="submission" date="2022-12" db="EMBL/GenBank/DDBJ databases">
        <title>Gycomyces niveus sp.nov.,a novel actinomycete isolated from soil in Shouguan.</title>
        <authorList>
            <person name="Yang X."/>
        </authorList>
    </citation>
    <scope>NUCLEOTIDE SEQUENCE</scope>
    <source>
        <strain evidence="2">NEAU-A15</strain>
    </source>
</reference>
<comment type="caution">
    <text evidence="2">The sequence shown here is derived from an EMBL/GenBank/DDBJ whole genome shotgun (WGS) entry which is preliminary data.</text>
</comment>